<keyword evidence="2" id="KW-0217">Developmental protein</keyword>
<reference evidence="9" key="2">
    <citation type="submission" date="2025-08" db="UniProtKB">
        <authorList>
            <consortium name="RefSeq"/>
        </authorList>
    </citation>
    <scope>IDENTIFICATION</scope>
    <source>
        <tissue evidence="9">Leaf</tissue>
    </source>
</reference>
<dbReference type="RefSeq" id="XP_009773741.1">
    <property type="nucleotide sequence ID" value="XM_009775439.1"/>
</dbReference>
<evidence type="ECO:0000313" key="9">
    <source>
        <dbReference type="RefSeq" id="XP_009773741.1"/>
    </source>
</evidence>
<organism evidence="8 9">
    <name type="scientific">Nicotiana sylvestris</name>
    <name type="common">Wood tobacco</name>
    <name type="synonym">South American tobacco</name>
    <dbReference type="NCBI Taxonomy" id="4096"/>
    <lineage>
        <taxon>Eukaryota</taxon>
        <taxon>Viridiplantae</taxon>
        <taxon>Streptophyta</taxon>
        <taxon>Embryophyta</taxon>
        <taxon>Tracheophyta</taxon>
        <taxon>Spermatophyta</taxon>
        <taxon>Magnoliopsida</taxon>
        <taxon>eudicotyledons</taxon>
        <taxon>Gunneridae</taxon>
        <taxon>Pentapetalae</taxon>
        <taxon>asterids</taxon>
        <taxon>lamiids</taxon>
        <taxon>Solanales</taxon>
        <taxon>Solanaceae</taxon>
        <taxon>Nicotianoideae</taxon>
        <taxon>Nicotianeae</taxon>
        <taxon>Nicotiana</taxon>
    </lineage>
</organism>
<dbReference type="Proteomes" id="UP000189701">
    <property type="component" value="Unplaced"/>
</dbReference>
<comment type="similarity">
    <text evidence="7">Belongs to the DVL/RTFL small polypeptides family.</text>
</comment>
<dbReference type="AlphaFoldDB" id="A0A1U7W957"/>
<evidence type="ECO:0000256" key="2">
    <source>
        <dbReference type="ARBA" id="ARBA00022473"/>
    </source>
</evidence>
<keyword evidence="6" id="KW-0472">Membrane</keyword>
<reference evidence="8" key="1">
    <citation type="journal article" date="2013" name="Genome Biol.">
        <title>Reference genomes and transcriptomes of Nicotiana sylvestris and Nicotiana tomentosiformis.</title>
        <authorList>
            <person name="Sierro N."/>
            <person name="Battey J.N."/>
            <person name="Ouadi S."/>
            <person name="Bovet L."/>
            <person name="Goepfert S."/>
            <person name="Bakaher N."/>
            <person name="Peitsch M.C."/>
            <person name="Ivanov N.V."/>
        </authorList>
    </citation>
    <scope>NUCLEOTIDE SEQUENCE [LARGE SCALE GENOMIC DNA]</scope>
</reference>
<evidence type="ECO:0000256" key="1">
    <source>
        <dbReference type="ARBA" id="ARBA00004162"/>
    </source>
</evidence>
<dbReference type="InterPro" id="IPR051525">
    <property type="entry name" value="DVL_RTFL_regulatory"/>
</dbReference>
<evidence type="ECO:0000256" key="5">
    <source>
        <dbReference type="ARBA" id="ARBA00022989"/>
    </source>
</evidence>
<dbReference type="PANTHER" id="PTHR33102">
    <property type="entry name" value="DVL19-RELATED-RELATED"/>
    <property type="match status" value="1"/>
</dbReference>
<protein>
    <submittedName>
        <fullName evidence="9">Uncharacterized protein LOC104223908</fullName>
    </submittedName>
</protein>
<accession>A0A1U7W957</accession>
<dbReference type="GO" id="GO:0005886">
    <property type="term" value="C:plasma membrane"/>
    <property type="evidence" value="ECO:0007669"/>
    <property type="project" value="UniProtKB-SubCell"/>
</dbReference>
<keyword evidence="8" id="KW-1185">Reference proteome</keyword>
<keyword evidence="4" id="KW-0812">Transmembrane</keyword>
<proteinExistence type="inferred from homology"/>
<name>A0A1U7W957_NICSY</name>
<dbReference type="InterPro" id="IPR012552">
    <property type="entry name" value="DVL"/>
</dbReference>
<evidence type="ECO:0000256" key="6">
    <source>
        <dbReference type="ARBA" id="ARBA00023136"/>
    </source>
</evidence>
<evidence type="ECO:0000256" key="3">
    <source>
        <dbReference type="ARBA" id="ARBA00022475"/>
    </source>
</evidence>
<sequence>MEIVQKKSLARSCRSSSSIYNKRCAFTRKCTFLVKEQRARFYIMGRCVTWCETEPLKPITEPNTKLFKTINRKPIE</sequence>
<dbReference type="GO" id="GO:0048367">
    <property type="term" value="P:shoot system development"/>
    <property type="evidence" value="ECO:0007669"/>
    <property type="project" value="UniProtKB-ARBA"/>
</dbReference>
<dbReference type="GO" id="GO:0008285">
    <property type="term" value="P:negative regulation of cell population proliferation"/>
    <property type="evidence" value="ECO:0007669"/>
    <property type="project" value="InterPro"/>
</dbReference>
<evidence type="ECO:0000256" key="4">
    <source>
        <dbReference type="ARBA" id="ARBA00022692"/>
    </source>
</evidence>
<comment type="subcellular location">
    <subcellularLocation>
        <location evidence="1">Cell membrane</location>
        <topology evidence="1">Single-pass membrane protein</topology>
    </subcellularLocation>
</comment>
<keyword evidence="5" id="KW-1133">Transmembrane helix</keyword>
<evidence type="ECO:0000313" key="8">
    <source>
        <dbReference type="Proteomes" id="UP000189701"/>
    </source>
</evidence>
<dbReference type="Pfam" id="PF08137">
    <property type="entry name" value="DVL"/>
    <property type="match status" value="1"/>
</dbReference>
<keyword evidence="3" id="KW-1003">Cell membrane</keyword>
<gene>
    <name evidence="9" type="primary">LOC104223908</name>
</gene>
<evidence type="ECO:0000256" key="7">
    <source>
        <dbReference type="ARBA" id="ARBA00024340"/>
    </source>
</evidence>